<protein>
    <submittedName>
        <fullName evidence="2">Uncharacterized protein</fullName>
    </submittedName>
</protein>
<dbReference type="AlphaFoldDB" id="A0A197JF17"/>
<organism evidence="2 3">
    <name type="scientific">Linnemannia elongata AG-77</name>
    <dbReference type="NCBI Taxonomy" id="1314771"/>
    <lineage>
        <taxon>Eukaryota</taxon>
        <taxon>Fungi</taxon>
        <taxon>Fungi incertae sedis</taxon>
        <taxon>Mucoromycota</taxon>
        <taxon>Mortierellomycotina</taxon>
        <taxon>Mortierellomycetes</taxon>
        <taxon>Mortierellales</taxon>
        <taxon>Mortierellaceae</taxon>
        <taxon>Linnemannia</taxon>
    </lineage>
</organism>
<name>A0A197JF17_9FUNG</name>
<evidence type="ECO:0000313" key="3">
    <source>
        <dbReference type="Proteomes" id="UP000078512"/>
    </source>
</evidence>
<reference evidence="2 3" key="1">
    <citation type="submission" date="2016-05" db="EMBL/GenBank/DDBJ databases">
        <title>Genome sequencing reveals origins of a unique bacterial endosymbiosis in the earliest lineages of terrestrial Fungi.</title>
        <authorList>
            <consortium name="DOE Joint Genome Institute"/>
            <person name="Uehling J."/>
            <person name="Gryganskyi A."/>
            <person name="Hameed K."/>
            <person name="Tschaplinski T."/>
            <person name="Misztal P."/>
            <person name="Wu S."/>
            <person name="Desiro A."/>
            <person name="Vande Pol N."/>
            <person name="Du Z.-Y."/>
            <person name="Zienkiewicz A."/>
            <person name="Zienkiewicz K."/>
            <person name="Morin E."/>
            <person name="Tisserant E."/>
            <person name="Splivallo R."/>
            <person name="Hainaut M."/>
            <person name="Henrissat B."/>
            <person name="Ohm R."/>
            <person name="Kuo A."/>
            <person name="Yan J."/>
            <person name="Lipzen A."/>
            <person name="Nolan M."/>
            <person name="Labutti K."/>
            <person name="Barry K."/>
            <person name="Goldstein A."/>
            <person name="Labbe J."/>
            <person name="Schadt C."/>
            <person name="Tuskan G."/>
            <person name="Grigoriev I."/>
            <person name="Martin F."/>
            <person name="Vilgalys R."/>
            <person name="Bonito G."/>
        </authorList>
    </citation>
    <scope>NUCLEOTIDE SEQUENCE [LARGE SCALE GENOMIC DNA]</scope>
    <source>
        <strain evidence="2 3">AG-77</strain>
    </source>
</reference>
<evidence type="ECO:0000313" key="2">
    <source>
        <dbReference type="EMBL" id="OAQ23086.1"/>
    </source>
</evidence>
<dbReference type="EMBL" id="KV442130">
    <property type="protein sequence ID" value="OAQ23086.1"/>
    <property type="molecule type" value="Genomic_DNA"/>
</dbReference>
<feature type="signal peptide" evidence="1">
    <location>
        <begin position="1"/>
        <end position="20"/>
    </location>
</feature>
<gene>
    <name evidence="2" type="ORF">K457DRAFT_259133</name>
</gene>
<dbReference type="Proteomes" id="UP000078512">
    <property type="component" value="Unassembled WGS sequence"/>
</dbReference>
<keyword evidence="3" id="KW-1185">Reference proteome</keyword>
<proteinExistence type="predicted"/>
<sequence>MSTTHSFYLVSFGILFPVETVPQADRRTSPPQGLISNHVPIYSLLIEGTRVGANQRTTSAERPFYNPVRTSQLDNPTAFRPGGLQLLTVDSCSSPPCACDRSTASCASALHQQQDHLQHCCSAVVNCDSCERLNTLYLGKEGGVISLE</sequence>
<feature type="chain" id="PRO_5008275878" evidence="1">
    <location>
        <begin position="21"/>
        <end position="148"/>
    </location>
</feature>
<accession>A0A197JF17</accession>
<evidence type="ECO:0000256" key="1">
    <source>
        <dbReference type="SAM" id="SignalP"/>
    </source>
</evidence>
<keyword evidence="1" id="KW-0732">Signal</keyword>